<dbReference type="Proteomes" id="UP000800036">
    <property type="component" value="Unassembled WGS sequence"/>
</dbReference>
<accession>A0A6A5V0F5</accession>
<evidence type="ECO:0000313" key="4">
    <source>
        <dbReference type="Proteomes" id="UP000800036"/>
    </source>
</evidence>
<feature type="compositionally biased region" description="Polar residues" evidence="1">
    <location>
        <begin position="37"/>
        <end position="53"/>
    </location>
</feature>
<sequence length="442" mass="48751">MGPNHSADYYQRGLDDTISDALPALLYNPGPPHDDTGQWSEPVSTLRPPNQGFQGVLSIPSVEPVDSRSRESDHSRVLQDPFGTSLFSELVGDTETTGDEDCARKPRTGKGAWRERENWKCTCGMEFTRKFKSFKNHLARCMFASDQLLQEYTVTSILWPHLTQDLVKSTTSTLVPTRPCSCRLRTQLTQVLVESTTSSTPGPTCACECTIPPITGSFSSSYLSARSLPDLVKSTTSTTPGSTHTCPCHLQTHLTCVDTPAIPMFTGSLSSYHPLASSLPDPPSQSPWPEPLHVTPLVGSVSPCYLCSYRTDIFCDWHPVYNPICTACQLCMKSCRPSRSINRRPQYSRCRNCAAVGTADKAPCNGLMPFDMFPCSLCVDNGERCEPVKEAWRFYDLRSGSASGEGEQSSSQQPGGGLGGDKARECERWEQLRRFGNFNMQL</sequence>
<proteinExistence type="predicted"/>
<organism evidence="3 4">
    <name type="scientific">Bimuria novae-zelandiae CBS 107.79</name>
    <dbReference type="NCBI Taxonomy" id="1447943"/>
    <lineage>
        <taxon>Eukaryota</taxon>
        <taxon>Fungi</taxon>
        <taxon>Dikarya</taxon>
        <taxon>Ascomycota</taxon>
        <taxon>Pezizomycotina</taxon>
        <taxon>Dothideomycetes</taxon>
        <taxon>Pleosporomycetidae</taxon>
        <taxon>Pleosporales</taxon>
        <taxon>Massarineae</taxon>
        <taxon>Didymosphaeriaceae</taxon>
        <taxon>Bimuria</taxon>
    </lineage>
</organism>
<evidence type="ECO:0000313" key="3">
    <source>
        <dbReference type="EMBL" id="KAF1970751.1"/>
    </source>
</evidence>
<dbReference type="EMBL" id="ML976698">
    <property type="protein sequence ID" value="KAF1970751.1"/>
    <property type="molecule type" value="Genomic_DNA"/>
</dbReference>
<feature type="compositionally biased region" description="Basic and acidic residues" evidence="1">
    <location>
        <begin position="65"/>
        <end position="77"/>
    </location>
</feature>
<dbReference type="AlphaFoldDB" id="A0A6A5V0F5"/>
<evidence type="ECO:0000259" key="2">
    <source>
        <dbReference type="PROSITE" id="PS51379"/>
    </source>
</evidence>
<feature type="compositionally biased region" description="Low complexity" evidence="1">
    <location>
        <begin position="401"/>
        <end position="413"/>
    </location>
</feature>
<reference evidence="3" key="1">
    <citation type="journal article" date="2020" name="Stud. Mycol.">
        <title>101 Dothideomycetes genomes: a test case for predicting lifestyles and emergence of pathogens.</title>
        <authorList>
            <person name="Haridas S."/>
            <person name="Albert R."/>
            <person name="Binder M."/>
            <person name="Bloem J."/>
            <person name="Labutti K."/>
            <person name="Salamov A."/>
            <person name="Andreopoulos B."/>
            <person name="Baker S."/>
            <person name="Barry K."/>
            <person name="Bills G."/>
            <person name="Bluhm B."/>
            <person name="Cannon C."/>
            <person name="Castanera R."/>
            <person name="Culley D."/>
            <person name="Daum C."/>
            <person name="Ezra D."/>
            <person name="Gonzalez J."/>
            <person name="Henrissat B."/>
            <person name="Kuo A."/>
            <person name="Liang C."/>
            <person name="Lipzen A."/>
            <person name="Lutzoni F."/>
            <person name="Magnuson J."/>
            <person name="Mondo S."/>
            <person name="Nolan M."/>
            <person name="Ohm R."/>
            <person name="Pangilinan J."/>
            <person name="Park H.-J."/>
            <person name="Ramirez L."/>
            <person name="Alfaro M."/>
            <person name="Sun H."/>
            <person name="Tritt A."/>
            <person name="Yoshinaga Y."/>
            <person name="Zwiers L.-H."/>
            <person name="Turgeon B."/>
            <person name="Goodwin S."/>
            <person name="Spatafora J."/>
            <person name="Crous P."/>
            <person name="Grigoriev I."/>
        </authorList>
    </citation>
    <scope>NUCLEOTIDE SEQUENCE</scope>
    <source>
        <strain evidence="3">CBS 107.79</strain>
    </source>
</reference>
<keyword evidence="4" id="KW-1185">Reference proteome</keyword>
<feature type="region of interest" description="Disordered" evidence="1">
    <location>
        <begin position="22"/>
        <end position="78"/>
    </location>
</feature>
<feature type="region of interest" description="Disordered" evidence="1">
    <location>
        <begin position="401"/>
        <end position="423"/>
    </location>
</feature>
<protein>
    <recommendedName>
        <fullName evidence="2">4Fe-4S ferredoxin-type domain-containing protein</fullName>
    </recommendedName>
</protein>
<evidence type="ECO:0000256" key="1">
    <source>
        <dbReference type="SAM" id="MobiDB-lite"/>
    </source>
</evidence>
<feature type="domain" description="4Fe-4S ferredoxin-type" evidence="2">
    <location>
        <begin position="317"/>
        <end position="346"/>
    </location>
</feature>
<gene>
    <name evidence="3" type="ORF">BU23DRAFT_202460</name>
</gene>
<dbReference type="PROSITE" id="PS51379">
    <property type="entry name" value="4FE4S_FER_2"/>
    <property type="match status" value="1"/>
</dbReference>
<dbReference type="InterPro" id="IPR017896">
    <property type="entry name" value="4Fe4S_Fe-S-bd"/>
</dbReference>
<name>A0A6A5V0F5_9PLEO</name>